<dbReference type="EMBL" id="MNCJ02000329">
    <property type="protein sequence ID" value="KAF5767714.1"/>
    <property type="molecule type" value="Genomic_DNA"/>
</dbReference>
<protein>
    <submittedName>
        <fullName evidence="1">Uncharacterized protein</fullName>
    </submittedName>
</protein>
<reference evidence="1" key="2">
    <citation type="submission" date="2020-06" db="EMBL/GenBank/DDBJ databases">
        <title>Helianthus annuus Genome sequencing and assembly Release 2.</title>
        <authorList>
            <person name="Gouzy J."/>
            <person name="Langlade N."/>
            <person name="Munos S."/>
        </authorList>
    </citation>
    <scope>NUCLEOTIDE SEQUENCE</scope>
    <source>
        <tissue evidence="1">Leaves</tissue>
    </source>
</reference>
<reference evidence="1" key="1">
    <citation type="journal article" date="2017" name="Nature">
        <title>The sunflower genome provides insights into oil metabolism, flowering and Asterid evolution.</title>
        <authorList>
            <person name="Badouin H."/>
            <person name="Gouzy J."/>
            <person name="Grassa C.J."/>
            <person name="Murat F."/>
            <person name="Staton S.E."/>
            <person name="Cottret L."/>
            <person name="Lelandais-Briere C."/>
            <person name="Owens G.L."/>
            <person name="Carrere S."/>
            <person name="Mayjonade B."/>
            <person name="Legrand L."/>
            <person name="Gill N."/>
            <person name="Kane N.C."/>
            <person name="Bowers J.E."/>
            <person name="Hubner S."/>
            <person name="Bellec A."/>
            <person name="Berard A."/>
            <person name="Berges H."/>
            <person name="Blanchet N."/>
            <person name="Boniface M.C."/>
            <person name="Brunel D."/>
            <person name="Catrice O."/>
            <person name="Chaidir N."/>
            <person name="Claudel C."/>
            <person name="Donnadieu C."/>
            <person name="Faraut T."/>
            <person name="Fievet G."/>
            <person name="Helmstetter N."/>
            <person name="King M."/>
            <person name="Knapp S.J."/>
            <person name="Lai Z."/>
            <person name="Le Paslier M.C."/>
            <person name="Lippi Y."/>
            <person name="Lorenzon L."/>
            <person name="Mandel J.R."/>
            <person name="Marage G."/>
            <person name="Marchand G."/>
            <person name="Marquand E."/>
            <person name="Bret-Mestries E."/>
            <person name="Morien E."/>
            <person name="Nambeesan S."/>
            <person name="Nguyen T."/>
            <person name="Pegot-Espagnet P."/>
            <person name="Pouilly N."/>
            <person name="Raftis F."/>
            <person name="Sallet E."/>
            <person name="Schiex T."/>
            <person name="Thomas J."/>
            <person name="Vandecasteele C."/>
            <person name="Vares D."/>
            <person name="Vear F."/>
            <person name="Vautrin S."/>
            <person name="Crespi M."/>
            <person name="Mangin B."/>
            <person name="Burke J.M."/>
            <person name="Salse J."/>
            <person name="Munos S."/>
            <person name="Vincourt P."/>
            <person name="Rieseberg L.H."/>
            <person name="Langlade N.B."/>
        </authorList>
    </citation>
    <scope>NUCLEOTIDE SEQUENCE</scope>
    <source>
        <tissue evidence="1">Leaves</tissue>
    </source>
</reference>
<dbReference type="Proteomes" id="UP000215914">
    <property type="component" value="Unassembled WGS sequence"/>
</dbReference>
<organism evidence="1 2">
    <name type="scientific">Helianthus annuus</name>
    <name type="common">Common sunflower</name>
    <dbReference type="NCBI Taxonomy" id="4232"/>
    <lineage>
        <taxon>Eukaryota</taxon>
        <taxon>Viridiplantae</taxon>
        <taxon>Streptophyta</taxon>
        <taxon>Embryophyta</taxon>
        <taxon>Tracheophyta</taxon>
        <taxon>Spermatophyta</taxon>
        <taxon>Magnoliopsida</taxon>
        <taxon>eudicotyledons</taxon>
        <taxon>Gunneridae</taxon>
        <taxon>Pentapetalae</taxon>
        <taxon>asterids</taxon>
        <taxon>campanulids</taxon>
        <taxon>Asterales</taxon>
        <taxon>Asteraceae</taxon>
        <taxon>Asteroideae</taxon>
        <taxon>Heliantheae alliance</taxon>
        <taxon>Heliantheae</taxon>
        <taxon>Helianthus</taxon>
    </lineage>
</organism>
<comment type="caution">
    <text evidence="1">The sequence shown here is derived from an EMBL/GenBank/DDBJ whole genome shotgun (WGS) entry which is preliminary data.</text>
</comment>
<keyword evidence="2" id="KW-1185">Reference proteome</keyword>
<name>A0A9K3E6B1_HELAN</name>
<dbReference type="Gramene" id="mRNA:HanXRQr2_Chr14g0627821">
    <property type="protein sequence ID" value="CDS:HanXRQr2_Chr14g0627821.1"/>
    <property type="gene ID" value="HanXRQr2_Chr14g0627821"/>
</dbReference>
<dbReference type="AlphaFoldDB" id="A0A9K3E6B1"/>
<evidence type="ECO:0000313" key="2">
    <source>
        <dbReference type="Proteomes" id="UP000215914"/>
    </source>
</evidence>
<evidence type="ECO:0000313" key="1">
    <source>
        <dbReference type="EMBL" id="KAF5767714.1"/>
    </source>
</evidence>
<proteinExistence type="predicted"/>
<gene>
    <name evidence="1" type="ORF">HanXRQr2_Chr14g0627821</name>
</gene>
<sequence length="49" mass="5439">MIATERIQAPYSFIPFHALIPCPPMLSCVAYVTRLGPAVRARAFVMAFL</sequence>
<accession>A0A9K3E6B1</accession>